<sequence>MQYFPIFLDAEKLNVVIVGGGSVAARKIELISKTPARVTIVSPHVNATVAALIERHNIAWQAGSYHRAALEQANLVIAATNNATVNAAVYSDASASNILVNVVDSPQQCTYITPAIIDRAPMLVALSSSGSAPILLQMLKSQIEQTLPSHYGQLAEFCRSRRHRVHQCIEDFAARKAFWQEVLSGEIAKLIVSGKQQGAEQQFEQRLQHIAQDKHSQRQAPGSLTLVVASDNNPDLLTLSAYQAMQVADVVYRDPLLSERFYEFARRDSEKPPEFESSRILADVQAGRRVVVITTTLETLQVSDLTDIRIYYSGKSN</sequence>
<evidence type="ECO:0000313" key="9">
    <source>
        <dbReference type="Proteomes" id="UP000307999"/>
    </source>
</evidence>
<dbReference type="GO" id="GO:0008168">
    <property type="term" value="F:methyltransferase activity"/>
    <property type="evidence" value="ECO:0007669"/>
    <property type="project" value="InterPro"/>
</dbReference>
<dbReference type="Gene3D" id="3.40.1010.10">
    <property type="entry name" value="Cobalt-precorrin-4 Transmethylase, Domain 1"/>
    <property type="match status" value="1"/>
</dbReference>
<dbReference type="PANTHER" id="PTHR35330">
    <property type="entry name" value="SIROHEME BIOSYNTHESIS PROTEIN MET8"/>
    <property type="match status" value="1"/>
</dbReference>
<dbReference type="InterPro" id="IPR035996">
    <property type="entry name" value="4pyrrol_Methylase_sf"/>
</dbReference>
<gene>
    <name evidence="8" type="ORF">E8M12_04135</name>
</gene>
<dbReference type="EC" id="1.3.1.76" evidence="2"/>
<dbReference type="AlphaFoldDB" id="A0A4U1B809"/>
<dbReference type="GO" id="GO:0004325">
    <property type="term" value="F:ferrochelatase activity"/>
    <property type="evidence" value="ECO:0007669"/>
    <property type="project" value="InterPro"/>
</dbReference>
<keyword evidence="4" id="KW-0520">NAD</keyword>
<keyword evidence="5" id="KW-0627">Porphyrin biosynthesis</keyword>
<keyword evidence="3" id="KW-0560">Oxidoreductase</keyword>
<dbReference type="Gene3D" id="3.30.160.110">
    <property type="entry name" value="Siroheme synthase, domain 2"/>
    <property type="match status" value="1"/>
</dbReference>
<dbReference type="InterPro" id="IPR037115">
    <property type="entry name" value="Sirohaem_synt_dimer_dom_sf"/>
</dbReference>
<evidence type="ECO:0000256" key="1">
    <source>
        <dbReference type="ARBA" id="ARBA00005010"/>
    </source>
</evidence>
<dbReference type="SUPFAM" id="SSF53790">
    <property type="entry name" value="Tetrapyrrole methylase"/>
    <property type="match status" value="1"/>
</dbReference>
<dbReference type="UniPathway" id="UPA00262">
    <property type="reaction ID" value="UER00222"/>
</dbReference>
<dbReference type="InterPro" id="IPR006367">
    <property type="entry name" value="Sirohaem_synthase_N"/>
</dbReference>
<protein>
    <recommendedName>
        <fullName evidence="2">precorrin-2 dehydrogenase</fullName>
        <ecNumber evidence="2">1.3.1.76</ecNumber>
    </recommendedName>
</protein>
<dbReference type="InterPro" id="IPR014777">
    <property type="entry name" value="4pyrrole_Mease_sub1"/>
</dbReference>
<dbReference type="NCBIfam" id="TIGR01470">
    <property type="entry name" value="cysG_Nterm"/>
    <property type="match status" value="1"/>
</dbReference>
<evidence type="ECO:0000256" key="2">
    <source>
        <dbReference type="ARBA" id="ARBA00012400"/>
    </source>
</evidence>
<dbReference type="OrthoDB" id="9815856at2"/>
<evidence type="ECO:0000256" key="3">
    <source>
        <dbReference type="ARBA" id="ARBA00023002"/>
    </source>
</evidence>
<dbReference type="GO" id="GO:0019354">
    <property type="term" value="P:siroheme biosynthetic process"/>
    <property type="evidence" value="ECO:0007669"/>
    <property type="project" value="UniProtKB-UniPathway"/>
</dbReference>
<comment type="pathway">
    <text evidence="1">Porphyrin-containing compound metabolism; siroheme biosynthesis; sirohydrochlorin from precorrin-2: step 1/1.</text>
</comment>
<accession>A0A4U1B809</accession>
<dbReference type="SUPFAM" id="SSF51735">
    <property type="entry name" value="NAD(P)-binding Rossmann-fold domains"/>
    <property type="match status" value="1"/>
</dbReference>
<dbReference type="InterPro" id="IPR028161">
    <property type="entry name" value="Met8-like"/>
</dbReference>
<organism evidence="8 9">
    <name type="scientific">Thalassotalea mangrovi</name>
    <dbReference type="NCBI Taxonomy" id="2572245"/>
    <lineage>
        <taxon>Bacteria</taxon>
        <taxon>Pseudomonadati</taxon>
        <taxon>Pseudomonadota</taxon>
        <taxon>Gammaproteobacteria</taxon>
        <taxon>Alteromonadales</taxon>
        <taxon>Colwelliaceae</taxon>
        <taxon>Thalassotalea</taxon>
    </lineage>
</organism>
<dbReference type="PANTHER" id="PTHR35330:SF1">
    <property type="entry name" value="SIROHEME BIOSYNTHESIS PROTEIN MET8"/>
    <property type="match status" value="1"/>
</dbReference>
<keyword evidence="9" id="KW-1185">Reference proteome</keyword>
<name>A0A4U1B809_9GAMM</name>
<dbReference type="Pfam" id="PF10414">
    <property type="entry name" value="CysG_dimeriser"/>
    <property type="match status" value="1"/>
</dbReference>
<comment type="caution">
    <text evidence="8">The sequence shown here is derived from an EMBL/GenBank/DDBJ whole genome shotgun (WGS) entry which is preliminary data.</text>
</comment>
<evidence type="ECO:0000256" key="5">
    <source>
        <dbReference type="ARBA" id="ARBA00023244"/>
    </source>
</evidence>
<dbReference type="Gene3D" id="1.10.8.210">
    <property type="entry name" value="Sirohaem synthase, dimerisation domain"/>
    <property type="match status" value="1"/>
</dbReference>
<dbReference type="EMBL" id="SWDB01000007">
    <property type="protein sequence ID" value="TKB46754.1"/>
    <property type="molecule type" value="Genomic_DNA"/>
</dbReference>
<dbReference type="GO" id="GO:0043115">
    <property type="term" value="F:precorrin-2 dehydrogenase activity"/>
    <property type="evidence" value="ECO:0007669"/>
    <property type="project" value="UniProtKB-EC"/>
</dbReference>
<dbReference type="SUPFAM" id="SSF75615">
    <property type="entry name" value="Siroheme synthase middle domains-like"/>
    <property type="match status" value="1"/>
</dbReference>
<evidence type="ECO:0000259" key="7">
    <source>
        <dbReference type="Pfam" id="PF10414"/>
    </source>
</evidence>
<dbReference type="Proteomes" id="UP000307999">
    <property type="component" value="Unassembled WGS sequence"/>
</dbReference>
<evidence type="ECO:0000313" key="8">
    <source>
        <dbReference type="EMBL" id="TKB46754.1"/>
    </source>
</evidence>
<evidence type="ECO:0000256" key="4">
    <source>
        <dbReference type="ARBA" id="ARBA00023027"/>
    </source>
</evidence>
<dbReference type="InterPro" id="IPR036291">
    <property type="entry name" value="NAD(P)-bd_dom_sf"/>
</dbReference>
<proteinExistence type="predicted"/>
<evidence type="ECO:0000256" key="6">
    <source>
        <dbReference type="ARBA" id="ARBA00047561"/>
    </source>
</evidence>
<dbReference type="Pfam" id="PF13241">
    <property type="entry name" value="NAD_binding_7"/>
    <property type="match status" value="1"/>
</dbReference>
<comment type="catalytic activity">
    <reaction evidence="6">
        <text>precorrin-2 + NAD(+) = sirohydrochlorin + NADH + 2 H(+)</text>
        <dbReference type="Rhea" id="RHEA:15613"/>
        <dbReference type="ChEBI" id="CHEBI:15378"/>
        <dbReference type="ChEBI" id="CHEBI:57540"/>
        <dbReference type="ChEBI" id="CHEBI:57945"/>
        <dbReference type="ChEBI" id="CHEBI:58351"/>
        <dbReference type="ChEBI" id="CHEBI:58827"/>
        <dbReference type="EC" id="1.3.1.76"/>
    </reaction>
</comment>
<reference evidence="8 9" key="1">
    <citation type="submission" date="2019-04" db="EMBL/GenBank/DDBJ databases">
        <title>Thalassotalea guangxiensis sp. nov., isolated from sediment of the coastal wetland.</title>
        <authorList>
            <person name="Zheng S."/>
            <person name="Zhang D."/>
        </authorList>
    </citation>
    <scope>NUCLEOTIDE SEQUENCE [LARGE SCALE GENOMIC DNA]</scope>
    <source>
        <strain evidence="8 9">ZS-4</strain>
    </source>
</reference>
<dbReference type="RefSeq" id="WP_136734821.1">
    <property type="nucleotide sequence ID" value="NZ_SWDB01000007.1"/>
</dbReference>
<dbReference type="Gene3D" id="3.40.50.720">
    <property type="entry name" value="NAD(P)-binding Rossmann-like Domain"/>
    <property type="match status" value="1"/>
</dbReference>
<feature type="domain" description="Sirohaem synthase dimerisation" evidence="7">
    <location>
        <begin position="150"/>
        <end position="207"/>
    </location>
</feature>
<dbReference type="InterPro" id="IPR019478">
    <property type="entry name" value="Sirohaem_synthase_dimer_dom"/>
</dbReference>